<evidence type="ECO:0000256" key="1">
    <source>
        <dbReference type="ARBA" id="ARBA00022614"/>
    </source>
</evidence>
<dbReference type="AlphaFoldDB" id="A0AAD8N547"/>
<accession>A0AAD8N547</accession>
<dbReference type="PANTHER" id="PTHR36766">
    <property type="entry name" value="PLANT BROAD-SPECTRUM MILDEW RESISTANCE PROTEIN RPW8"/>
    <property type="match status" value="1"/>
</dbReference>
<evidence type="ECO:0000256" key="3">
    <source>
        <dbReference type="ARBA" id="ARBA00022821"/>
    </source>
</evidence>
<evidence type="ECO:0000313" key="6">
    <source>
        <dbReference type="EMBL" id="KAK1402000.1"/>
    </source>
</evidence>
<keyword evidence="7" id="KW-1185">Reference proteome</keyword>
<dbReference type="InterPro" id="IPR058922">
    <property type="entry name" value="WHD_DRP"/>
</dbReference>
<evidence type="ECO:0000259" key="5">
    <source>
        <dbReference type="Pfam" id="PF25019"/>
    </source>
</evidence>
<dbReference type="Proteomes" id="UP001237642">
    <property type="component" value="Unassembled WGS sequence"/>
</dbReference>
<organism evidence="6 7">
    <name type="scientific">Heracleum sosnowskyi</name>
    <dbReference type="NCBI Taxonomy" id="360622"/>
    <lineage>
        <taxon>Eukaryota</taxon>
        <taxon>Viridiplantae</taxon>
        <taxon>Streptophyta</taxon>
        <taxon>Embryophyta</taxon>
        <taxon>Tracheophyta</taxon>
        <taxon>Spermatophyta</taxon>
        <taxon>Magnoliopsida</taxon>
        <taxon>eudicotyledons</taxon>
        <taxon>Gunneridae</taxon>
        <taxon>Pentapetalae</taxon>
        <taxon>asterids</taxon>
        <taxon>campanulids</taxon>
        <taxon>Apiales</taxon>
        <taxon>Apiaceae</taxon>
        <taxon>Apioideae</taxon>
        <taxon>apioid superclade</taxon>
        <taxon>Tordylieae</taxon>
        <taxon>Tordyliinae</taxon>
        <taxon>Heracleum</taxon>
    </lineage>
</organism>
<keyword evidence="3" id="KW-0611">Plant defense</keyword>
<dbReference type="InterPro" id="IPR056789">
    <property type="entry name" value="LRR_R13L1-DRL21"/>
</dbReference>
<evidence type="ECO:0000313" key="7">
    <source>
        <dbReference type="Proteomes" id="UP001237642"/>
    </source>
</evidence>
<gene>
    <name evidence="6" type="ORF">POM88_001605</name>
</gene>
<evidence type="ECO:0000259" key="4">
    <source>
        <dbReference type="Pfam" id="PF23559"/>
    </source>
</evidence>
<dbReference type="PANTHER" id="PTHR36766:SF70">
    <property type="entry name" value="DISEASE RESISTANCE PROTEIN RGA4"/>
    <property type="match status" value="1"/>
</dbReference>
<reference evidence="6" key="1">
    <citation type="submission" date="2023-02" db="EMBL/GenBank/DDBJ databases">
        <title>Genome of toxic invasive species Heracleum sosnowskyi carries increased number of genes despite the absence of recent whole-genome duplications.</title>
        <authorList>
            <person name="Schelkunov M."/>
            <person name="Shtratnikova V."/>
            <person name="Makarenko M."/>
            <person name="Klepikova A."/>
            <person name="Omelchenko D."/>
            <person name="Novikova G."/>
            <person name="Obukhova E."/>
            <person name="Bogdanov V."/>
            <person name="Penin A."/>
            <person name="Logacheva M."/>
        </authorList>
    </citation>
    <scope>NUCLEOTIDE SEQUENCE</scope>
    <source>
        <strain evidence="6">Hsosn_3</strain>
        <tissue evidence="6">Leaf</tissue>
    </source>
</reference>
<dbReference type="GO" id="GO:0006952">
    <property type="term" value="P:defense response"/>
    <property type="evidence" value="ECO:0007669"/>
    <property type="project" value="UniProtKB-KW"/>
</dbReference>
<evidence type="ECO:0000256" key="2">
    <source>
        <dbReference type="ARBA" id="ARBA00022741"/>
    </source>
</evidence>
<name>A0AAD8N547_9APIA</name>
<dbReference type="Gene3D" id="3.80.10.10">
    <property type="entry name" value="Ribonuclease Inhibitor"/>
    <property type="match status" value="2"/>
</dbReference>
<reference evidence="6" key="2">
    <citation type="submission" date="2023-05" db="EMBL/GenBank/DDBJ databases">
        <authorList>
            <person name="Schelkunov M.I."/>
        </authorList>
    </citation>
    <scope>NUCLEOTIDE SEQUENCE</scope>
    <source>
        <strain evidence="6">Hsosn_3</strain>
        <tissue evidence="6">Leaf</tissue>
    </source>
</reference>
<keyword evidence="2" id="KW-0547">Nucleotide-binding</keyword>
<feature type="domain" description="Disease resistance protein winged helix" evidence="4">
    <location>
        <begin position="5"/>
        <end position="45"/>
    </location>
</feature>
<dbReference type="Pfam" id="PF23559">
    <property type="entry name" value="WHD_DRP"/>
    <property type="match status" value="1"/>
</dbReference>
<dbReference type="SUPFAM" id="SSF52058">
    <property type="entry name" value="L domain-like"/>
    <property type="match status" value="1"/>
</dbReference>
<sequence>MDALMEDIGNEYFNILLWNSLLQDLERDGFGNITTCKMHDLVHDLGQELSKHHSITLEAVQELNHISKSIYLRLNTGVSNIKPKILKKNFERVPVLYTKARILGDVLPYFKHLTVLVLNTNEDIELPRSLSKMKTLGELKHLRGKLELYGLGDIYSVDEASDASLCTKSNIERLKLEWNKNEDEVENIEYNDEEVMKGFKPHANLKELTVVHFEGEKFASWITMMINLVKITLKSCNRCKKIPPLGHLPKLVEVEINGMIIAKVIGSDICGGQGRGSIELSESGAEKTVTTLYPSLTKLILRGLPRVEEWIEPVMCKDGEDQGNMLVFPKLEVLEIISCSKLTKIPSSCFPSLKKLEIKDLDSSVILETMSKSPSSLVNLRLLNIKNGGRGTSSIIKDLLSLTSLELNNCTGLSCLTIGTALEKLKVSNCPGLTNIGVLEKAGALRHLMIVRCPKYVVFSQSLSSTLVKLKLGPSSEELDEFPWPFLCDFIS</sequence>
<dbReference type="InterPro" id="IPR032675">
    <property type="entry name" value="LRR_dom_sf"/>
</dbReference>
<proteinExistence type="predicted"/>
<keyword evidence="1" id="KW-0433">Leucine-rich repeat</keyword>
<protein>
    <submittedName>
        <fullName evidence="6">Uncharacterized protein</fullName>
    </submittedName>
</protein>
<dbReference type="EMBL" id="JAUIZM010000001">
    <property type="protein sequence ID" value="KAK1402000.1"/>
    <property type="molecule type" value="Genomic_DNA"/>
</dbReference>
<feature type="domain" description="R13L1/DRL21-like LRR repeat region" evidence="5">
    <location>
        <begin position="133"/>
        <end position="259"/>
    </location>
</feature>
<comment type="caution">
    <text evidence="6">The sequence shown here is derived from an EMBL/GenBank/DDBJ whole genome shotgun (WGS) entry which is preliminary data.</text>
</comment>
<dbReference type="Pfam" id="PF25019">
    <property type="entry name" value="LRR_R13L1-DRL21"/>
    <property type="match status" value="1"/>
</dbReference>